<evidence type="ECO:0000313" key="3">
    <source>
        <dbReference type="EMBL" id="MDX8418650.1"/>
    </source>
</evidence>
<name>A0AB35U644_9FIRM</name>
<dbReference type="InterPro" id="IPR036188">
    <property type="entry name" value="FAD/NAD-bd_sf"/>
</dbReference>
<organism evidence="3 4">
    <name type="scientific">Grylomicrobium aquisgranensis</name>
    <dbReference type="NCBI Taxonomy" id="2926318"/>
    <lineage>
        <taxon>Bacteria</taxon>
        <taxon>Bacillati</taxon>
        <taxon>Bacillota</taxon>
        <taxon>Erysipelotrichia</taxon>
        <taxon>Erysipelotrichales</taxon>
        <taxon>Erysipelotrichaceae</taxon>
        <taxon>Grylomicrobium</taxon>
    </lineage>
</organism>
<keyword evidence="4" id="KW-1185">Reference proteome</keyword>
<dbReference type="Gene3D" id="1.10.10.1100">
    <property type="entry name" value="BFD-like [2Fe-2S]-binding domain"/>
    <property type="match status" value="1"/>
</dbReference>
<reference evidence="3 4" key="1">
    <citation type="submission" date="2022-03" db="EMBL/GenBank/DDBJ databases">
        <title>Novel taxa within the pig intestine.</title>
        <authorList>
            <person name="Wylensek D."/>
            <person name="Bishof K."/>
            <person name="Afrizal A."/>
            <person name="Clavel T."/>
        </authorList>
    </citation>
    <scope>NUCLEOTIDE SEQUENCE [LARGE SCALE GENOMIC DNA]</scope>
    <source>
        <strain evidence="3 4">CLA-KB-P133</strain>
    </source>
</reference>
<dbReference type="InterPro" id="IPR052745">
    <property type="entry name" value="G3P_Oxidase/Oxidoreductase"/>
</dbReference>
<accession>A0AB35U644</accession>
<evidence type="ECO:0000259" key="1">
    <source>
        <dbReference type="Pfam" id="PF01266"/>
    </source>
</evidence>
<dbReference type="EMBL" id="JALBUR010000001">
    <property type="protein sequence ID" value="MDX8418650.1"/>
    <property type="molecule type" value="Genomic_DNA"/>
</dbReference>
<dbReference type="Proteomes" id="UP001286174">
    <property type="component" value="Unassembled WGS sequence"/>
</dbReference>
<evidence type="ECO:0000313" key="4">
    <source>
        <dbReference type="Proteomes" id="UP001286174"/>
    </source>
</evidence>
<dbReference type="SUPFAM" id="SSF54373">
    <property type="entry name" value="FAD-linked reductases, C-terminal domain"/>
    <property type="match status" value="1"/>
</dbReference>
<comment type="caution">
    <text evidence="3">The sequence shown here is derived from an EMBL/GenBank/DDBJ whole genome shotgun (WGS) entry which is preliminary data.</text>
</comment>
<proteinExistence type="predicted"/>
<gene>
    <name evidence="3" type="ORF">MOZ60_00920</name>
</gene>
<protein>
    <submittedName>
        <fullName evidence="3">NAD(P)/FAD-dependent oxidoreductase</fullName>
    </submittedName>
</protein>
<dbReference type="Gene3D" id="3.30.9.10">
    <property type="entry name" value="D-Amino Acid Oxidase, subunit A, domain 2"/>
    <property type="match status" value="1"/>
</dbReference>
<feature type="domain" description="FAD dependent oxidoreductase" evidence="1">
    <location>
        <begin position="3"/>
        <end position="349"/>
    </location>
</feature>
<feature type="domain" description="BFD-like [2Fe-2S]-binding" evidence="2">
    <location>
        <begin position="397"/>
        <end position="450"/>
    </location>
</feature>
<sequence>MYDVIVIGAGITGSLLSYRLSQYKLNVLTVERCHDIADGATMANSAIVHTGYDPEYGTLKAKLNVQGARMYEQLTKDLGCVRKVVGAYIAAVGPEEEEKLDVLADRAERRGITHAFLSGEQARTEEPNLSDAVTKVLSFPTTAVIYPWEVAIAAMQASIGNGTELKLDTEVRNIEKKDGFFTIETNQGSFDAKMVINCSGTHADTIARMVSGKVPYHITPRRGEYYVMDQDTNFVHHVIFPVPGKKGKGVLAVPTVYGNVLLGPNSDYCDDPDDNENTVQGLDYVRTEINKTMKNVPFQHAIRTFAGLRPSSSSKDFVIQEYEDAPGFVDVASIESPGLASAPAVAEYVISNFVEKHLSLEKNPDAVMTRKRPLVMAELTPEQRNEAIAKNPAYGRIICRCEQISEGEIADCIHAVCGARSVKGVKKRVRPGMGKCQGGFCEPRVVEMLARELKESPLEVVLDGEKSKILESENR</sequence>
<dbReference type="InterPro" id="IPR006076">
    <property type="entry name" value="FAD-dep_OxRdtase"/>
</dbReference>
<dbReference type="Pfam" id="PF01266">
    <property type="entry name" value="DAO"/>
    <property type="match status" value="1"/>
</dbReference>
<evidence type="ECO:0000259" key="2">
    <source>
        <dbReference type="Pfam" id="PF04324"/>
    </source>
</evidence>
<dbReference type="Pfam" id="PF04324">
    <property type="entry name" value="Fer2_BFD"/>
    <property type="match status" value="1"/>
</dbReference>
<dbReference type="PANTHER" id="PTHR42720:SF1">
    <property type="entry name" value="GLYCEROL 3-PHOSPHATE OXIDASE"/>
    <property type="match status" value="1"/>
</dbReference>
<dbReference type="RefSeq" id="WP_370595323.1">
    <property type="nucleotide sequence ID" value="NZ_JALBUR010000001.1"/>
</dbReference>
<dbReference type="PANTHER" id="PTHR42720">
    <property type="entry name" value="GLYCEROL-3-PHOSPHATE DEHYDROGENASE"/>
    <property type="match status" value="1"/>
</dbReference>
<dbReference type="InterPro" id="IPR041854">
    <property type="entry name" value="BFD-like_2Fe2S-bd_dom_sf"/>
</dbReference>
<dbReference type="Gene3D" id="3.50.50.60">
    <property type="entry name" value="FAD/NAD(P)-binding domain"/>
    <property type="match status" value="1"/>
</dbReference>
<dbReference type="SUPFAM" id="SSF51905">
    <property type="entry name" value="FAD/NAD(P)-binding domain"/>
    <property type="match status" value="1"/>
</dbReference>
<dbReference type="AlphaFoldDB" id="A0AB35U644"/>
<dbReference type="CDD" id="cd19946">
    <property type="entry name" value="GlpA-like_Fer2_BFD-like"/>
    <property type="match status" value="1"/>
</dbReference>
<dbReference type="InterPro" id="IPR007419">
    <property type="entry name" value="BFD-like_2Fe2S-bd_dom"/>
</dbReference>